<evidence type="ECO:0000256" key="9">
    <source>
        <dbReference type="PIRNR" id="PIRNR000723"/>
    </source>
</evidence>
<comment type="caution">
    <text evidence="11">The sequence shown here is derived from an EMBL/GenBank/DDBJ whole genome shotgun (WGS) entry which is preliminary data.</text>
</comment>
<dbReference type="UniPathway" id="UPA00996">
    <property type="reaction ID" value="UER00366"/>
</dbReference>
<dbReference type="GO" id="GO:0008804">
    <property type="term" value="F:carbamate kinase activity"/>
    <property type="evidence" value="ECO:0007669"/>
    <property type="project" value="UniProtKB-UniRule"/>
</dbReference>
<dbReference type="PANTHER" id="PTHR30409">
    <property type="entry name" value="CARBAMATE KINASE"/>
    <property type="match status" value="1"/>
</dbReference>
<dbReference type="SUPFAM" id="SSF53633">
    <property type="entry name" value="Carbamate kinase-like"/>
    <property type="match status" value="1"/>
</dbReference>
<dbReference type="eggNOG" id="COG0549">
    <property type="taxonomic scope" value="Bacteria"/>
</dbReference>
<feature type="domain" description="Aspartate/glutamate/uridylate kinase" evidence="10">
    <location>
        <begin position="8"/>
        <end position="299"/>
    </location>
</feature>
<gene>
    <name evidence="11" type="primary">arcC</name>
    <name evidence="11" type="ORF">HMPREF0548_0095</name>
</gene>
<dbReference type="CDD" id="cd04235">
    <property type="entry name" value="AAK_CK"/>
    <property type="match status" value="1"/>
</dbReference>
<dbReference type="FunFam" id="3.40.1160.10:FF:000007">
    <property type="entry name" value="Carbamate kinase"/>
    <property type="match status" value="1"/>
</dbReference>
<dbReference type="NCBIfam" id="TIGR00746">
    <property type="entry name" value="arcC"/>
    <property type="match status" value="1"/>
</dbReference>
<dbReference type="PATRIC" id="fig|525365.8.peg.1424"/>
<evidence type="ECO:0000256" key="4">
    <source>
        <dbReference type="ARBA" id="ARBA00022503"/>
    </source>
</evidence>
<dbReference type="EMBL" id="ACGU01000009">
    <property type="protein sequence ID" value="EEJ73114.1"/>
    <property type="molecule type" value="Genomic_DNA"/>
</dbReference>
<evidence type="ECO:0000256" key="6">
    <source>
        <dbReference type="ARBA" id="ARBA00022777"/>
    </source>
</evidence>
<evidence type="ECO:0000256" key="8">
    <source>
        <dbReference type="NCBIfam" id="TIGR00746"/>
    </source>
</evidence>
<dbReference type="Gene3D" id="3.40.1160.10">
    <property type="entry name" value="Acetylglutamate kinase-like"/>
    <property type="match status" value="1"/>
</dbReference>
<evidence type="ECO:0000256" key="7">
    <source>
        <dbReference type="ARBA" id="ARBA00048467"/>
    </source>
</evidence>
<keyword evidence="4" id="KW-0056">Arginine metabolism</keyword>
<comment type="similarity">
    <text evidence="2 9">Belongs to the carbamate kinase family.</text>
</comment>
<dbReference type="HOGENOM" id="CLU_076278_0_0_9"/>
<dbReference type="GO" id="GO:0019546">
    <property type="term" value="P:L-arginine deiminase pathway"/>
    <property type="evidence" value="ECO:0007669"/>
    <property type="project" value="TreeGrafter"/>
</dbReference>
<dbReference type="PIRSF" id="PIRSF000723">
    <property type="entry name" value="Carbamate_kin"/>
    <property type="match status" value="1"/>
</dbReference>
<sequence length="316" mass="34327">MKEATKMKKIVVALGGNAIQANDNSATAQQKAVRKTMKVIAQMIENGDQVAITHGNGPQVGNLLLQQHKGASDANPAMPLDTISAMTQGSIGYWMQKALDDQFKHDNYPSQAVALVTQTIVDINDPAFNNPTKPIGPFYNFNEMQKQRIYHPDYIYKQDAGRGYRQVVASPKPLEIVNAPIIKNLLNNNFVPIAAGGGGIPVVVDHGHLDGVAGVIDKDFSAAKMAEDINADELVILTTVDNAYLNYNEANQTAIGKVKVDQLKQYLKDGHFAAGSMKPKIEAAIEFVEKTGNRAIITSLRNANKLNDEVGTIVYN</sequence>
<proteinExistence type="inferred from homology"/>
<evidence type="ECO:0000313" key="12">
    <source>
        <dbReference type="Proteomes" id="UP000005583"/>
    </source>
</evidence>
<evidence type="ECO:0000256" key="3">
    <source>
        <dbReference type="ARBA" id="ARBA00013070"/>
    </source>
</evidence>
<dbReference type="GO" id="GO:0005829">
    <property type="term" value="C:cytosol"/>
    <property type="evidence" value="ECO:0007669"/>
    <property type="project" value="TreeGrafter"/>
</dbReference>
<dbReference type="AlphaFoldDB" id="C2EK99"/>
<comment type="pathway">
    <text evidence="1">Metabolic intermediate metabolism; carbamoyl phosphate degradation; CO(2) and NH(3) from carbamoyl phosphate: step 1/1.</text>
</comment>
<keyword evidence="12" id="KW-1185">Reference proteome</keyword>
<evidence type="ECO:0000259" key="10">
    <source>
        <dbReference type="Pfam" id="PF00696"/>
    </source>
</evidence>
<dbReference type="InterPro" id="IPR003964">
    <property type="entry name" value="Carb_kinase"/>
</dbReference>
<reference evidence="11 12" key="1">
    <citation type="submission" date="2009-01" db="EMBL/GenBank/DDBJ databases">
        <authorList>
            <person name="Qin X."/>
            <person name="Bachman B."/>
            <person name="Battles P."/>
            <person name="Bell A."/>
            <person name="Bess C."/>
            <person name="Bickham C."/>
            <person name="Chaboub L."/>
            <person name="Chen D."/>
            <person name="Coyle M."/>
            <person name="Deiros D.R."/>
            <person name="Dinh H."/>
            <person name="Forbes L."/>
            <person name="Fowler G."/>
            <person name="Francisco L."/>
            <person name="Fu Q."/>
            <person name="Gubbala S."/>
            <person name="Hale W."/>
            <person name="Han Y."/>
            <person name="Hemphill L."/>
            <person name="Highlander S.K."/>
            <person name="Hirani K."/>
            <person name="Hogues M."/>
            <person name="Jackson L."/>
            <person name="Jakkamsetti A."/>
            <person name="Javaid M."/>
            <person name="Jiang H."/>
            <person name="Korchina V."/>
            <person name="Kovar C."/>
            <person name="Lara F."/>
            <person name="Lee S."/>
            <person name="Mata R."/>
            <person name="Mathew T."/>
            <person name="Moen C."/>
            <person name="Morales K."/>
            <person name="Munidasa M."/>
            <person name="Nazareth L."/>
            <person name="Ngo R."/>
            <person name="Nguyen L."/>
            <person name="Okwuonu G."/>
            <person name="Ongeri F."/>
            <person name="Patil S."/>
            <person name="Petrosino J."/>
            <person name="Pham C."/>
            <person name="Pham P."/>
            <person name="Pu L.-L."/>
            <person name="Puazo M."/>
            <person name="Raj R."/>
            <person name="Reid J."/>
            <person name="Rouhana J."/>
            <person name="Saada N."/>
            <person name="Shang Y."/>
            <person name="Simmons D."/>
            <person name="Thornton R."/>
            <person name="Warren J."/>
            <person name="Weissenberger G."/>
            <person name="Zhang J."/>
            <person name="Zhang L."/>
            <person name="Zhou C."/>
            <person name="Zhu D."/>
            <person name="Muzny D."/>
            <person name="Worley K."/>
            <person name="Gibbs R."/>
        </authorList>
    </citation>
    <scope>NUCLEOTIDE SEQUENCE [LARGE SCALE GENOMIC DNA]</scope>
    <source>
        <strain evidence="11 12">DSM 16047</strain>
    </source>
</reference>
<keyword evidence="6 9" id="KW-0418">Kinase</keyword>
<dbReference type="InterPro" id="IPR001048">
    <property type="entry name" value="Asp/Glu/Uridylate_kinase"/>
</dbReference>
<name>C2EK99_9LACO</name>
<dbReference type="NCBIfam" id="NF009007">
    <property type="entry name" value="PRK12352.1"/>
    <property type="match status" value="1"/>
</dbReference>
<dbReference type="Pfam" id="PF00696">
    <property type="entry name" value="AA_kinase"/>
    <property type="match status" value="1"/>
</dbReference>
<dbReference type="InterPro" id="IPR036393">
    <property type="entry name" value="AceGlu_kinase-like_sf"/>
</dbReference>
<dbReference type="STRING" id="525365.HMPREF0548_0095"/>
<protein>
    <recommendedName>
        <fullName evidence="3 8">Carbamate kinase</fullName>
    </recommendedName>
</protein>
<accession>C2EK99</accession>
<evidence type="ECO:0000256" key="2">
    <source>
        <dbReference type="ARBA" id="ARBA00011066"/>
    </source>
</evidence>
<comment type="catalytic activity">
    <reaction evidence="7">
        <text>hydrogencarbonate + NH4(+) + ATP = carbamoyl phosphate + ADP + H2O + H(+)</text>
        <dbReference type="Rhea" id="RHEA:10152"/>
        <dbReference type="ChEBI" id="CHEBI:15377"/>
        <dbReference type="ChEBI" id="CHEBI:15378"/>
        <dbReference type="ChEBI" id="CHEBI:17544"/>
        <dbReference type="ChEBI" id="CHEBI:28938"/>
        <dbReference type="ChEBI" id="CHEBI:30616"/>
        <dbReference type="ChEBI" id="CHEBI:58228"/>
        <dbReference type="ChEBI" id="CHEBI:456216"/>
        <dbReference type="EC" id="2.7.2.2"/>
    </reaction>
</comment>
<dbReference type="PANTHER" id="PTHR30409:SF1">
    <property type="entry name" value="CARBAMATE KINASE-RELATED"/>
    <property type="match status" value="1"/>
</dbReference>
<organism evidence="11 12">
    <name type="scientific">Lactobacillus ultunensis DSM 16047</name>
    <dbReference type="NCBI Taxonomy" id="525365"/>
    <lineage>
        <taxon>Bacteria</taxon>
        <taxon>Bacillati</taxon>
        <taxon>Bacillota</taxon>
        <taxon>Bacilli</taxon>
        <taxon>Lactobacillales</taxon>
        <taxon>Lactobacillaceae</taxon>
        <taxon>Lactobacillus</taxon>
    </lineage>
</organism>
<dbReference type="PRINTS" id="PR01469">
    <property type="entry name" value="CARBMTKINASE"/>
</dbReference>
<evidence type="ECO:0000256" key="5">
    <source>
        <dbReference type="ARBA" id="ARBA00022679"/>
    </source>
</evidence>
<dbReference type="Proteomes" id="UP000005583">
    <property type="component" value="Unassembled WGS sequence"/>
</dbReference>
<evidence type="ECO:0000313" key="11">
    <source>
        <dbReference type="EMBL" id="EEJ73114.1"/>
    </source>
</evidence>
<evidence type="ECO:0000256" key="1">
    <source>
        <dbReference type="ARBA" id="ARBA00005118"/>
    </source>
</evidence>
<keyword evidence="5 9" id="KW-0808">Transferase</keyword>